<keyword evidence="3" id="KW-1185">Reference proteome</keyword>
<gene>
    <name evidence="2" type="ORF">Vbra_6209</name>
</gene>
<evidence type="ECO:0000256" key="1">
    <source>
        <dbReference type="SAM" id="MobiDB-lite"/>
    </source>
</evidence>
<sequence>MCTGMHGLAHLAARDHELRLPTAGVLLNGIVFIFDRRCECLEAGLLDCLYKLRQPTHHRSTHGDVRHPLPSVLCPSITSVEDGESECGPPLADGDEGGDGLQPFGGMKLWQPPEQPVSDLFSLTHKTPNVGVCTD</sequence>
<evidence type="ECO:0000313" key="3">
    <source>
        <dbReference type="Proteomes" id="UP000041254"/>
    </source>
</evidence>
<dbReference type="EMBL" id="CDMY01000637">
    <property type="protein sequence ID" value="CEM27651.1"/>
    <property type="molecule type" value="Genomic_DNA"/>
</dbReference>
<dbReference type="Proteomes" id="UP000041254">
    <property type="component" value="Unassembled WGS sequence"/>
</dbReference>
<accession>A0A0G4GE98</accession>
<feature type="region of interest" description="Disordered" evidence="1">
    <location>
        <begin position="80"/>
        <end position="108"/>
    </location>
</feature>
<organism evidence="2 3">
    <name type="scientific">Vitrella brassicaformis (strain CCMP3155)</name>
    <dbReference type="NCBI Taxonomy" id="1169540"/>
    <lineage>
        <taxon>Eukaryota</taxon>
        <taxon>Sar</taxon>
        <taxon>Alveolata</taxon>
        <taxon>Colpodellida</taxon>
        <taxon>Vitrellaceae</taxon>
        <taxon>Vitrella</taxon>
    </lineage>
</organism>
<evidence type="ECO:0000313" key="2">
    <source>
        <dbReference type="EMBL" id="CEM27651.1"/>
    </source>
</evidence>
<dbReference type="OrthoDB" id="10071381at2759"/>
<reference evidence="2 3" key="1">
    <citation type="submission" date="2014-11" db="EMBL/GenBank/DDBJ databases">
        <authorList>
            <person name="Zhu J."/>
            <person name="Qi W."/>
            <person name="Song R."/>
        </authorList>
    </citation>
    <scope>NUCLEOTIDE SEQUENCE [LARGE SCALE GENOMIC DNA]</scope>
</reference>
<proteinExistence type="predicted"/>
<name>A0A0G4GE98_VITBC</name>
<dbReference type="InParanoid" id="A0A0G4GE98"/>
<dbReference type="AlphaFoldDB" id="A0A0G4GE98"/>
<protein>
    <submittedName>
        <fullName evidence="2">Uncharacterized protein</fullName>
    </submittedName>
</protein>
<dbReference type="VEuPathDB" id="CryptoDB:Vbra_6209"/>